<evidence type="ECO:0000256" key="2">
    <source>
        <dbReference type="ARBA" id="ARBA00022824"/>
    </source>
</evidence>
<evidence type="ECO:0000256" key="1">
    <source>
        <dbReference type="ARBA" id="ARBA00022741"/>
    </source>
</evidence>
<dbReference type="FunCoup" id="C1FH19">
    <property type="interactions" value="1635"/>
</dbReference>
<dbReference type="KEGG" id="mis:MICPUN_95269"/>
<protein>
    <submittedName>
        <fullName evidence="7">Heat shock protein 70</fullName>
    </submittedName>
</protein>
<keyword evidence="8" id="KW-1185">Reference proteome</keyword>
<dbReference type="InterPro" id="IPR043129">
    <property type="entry name" value="ATPase_NBD"/>
</dbReference>
<feature type="region of interest" description="Disordered" evidence="5">
    <location>
        <begin position="816"/>
        <end position="896"/>
    </location>
</feature>
<dbReference type="OrthoDB" id="10262720at2759"/>
<dbReference type="Gene3D" id="2.60.34.10">
    <property type="entry name" value="Substrate Binding Domain Of DNAk, Chain A, domain 1"/>
    <property type="match status" value="1"/>
</dbReference>
<dbReference type="OMA" id="SRTPMIQ"/>
<sequence>MRSSLGRFLLAAVALLLCCATAARAAVLGIDYGSEYVKVSIVAPGRTPISIVINEISKRKSTAAVAFTGGDRWLAEEAMNYNARYPERVFTRLRDLLGKDASVESFAEYLAKYKLPYKVVRDADRGTARVVSETGDEYAVEELVAMILQYAMKIGEGMGKGQIKDAVVAIPPYFGQTHRYSLYDAADVAGLNILAEVSDLSCAALQWGIDKDFNQKGTWTIIYDLGATSAGAALVRYSTFEGKDAGKKKQHGQFEIKAVKWDESVGGEDMDMLLVDHFLAEFDAKHKPSVSAFDSPKAIAKLRKQVRKTKEILSANKEAPLSVEGMHEDVDFRSTITRKDFEALAKEKGIFTRAAGPLKAIVDSLADFDITLKDIEVVEAIGGATRVPGVKKALSEALDGRALDFHLDADEAVAMGAGLFAANMSTTFRMRKFGAADAAPYALEVDLGKGPEHDRKTLLPLHKRFPVRRVVSVANATEDAKFTVHHADPTRLPPGIVDAKVAEFAIAGVPDAMKKHDKVGDIKAHFAVDSSGILYLEKAEYVVEVVDMVEVPDAPLPEDGDATARDQPDASADADAEEKEKEEPKEEQPDASAAPPPAPEEPKFRQRRRVFRIPLTVTESGRAVPAMTPDAVKKSIGVLKDLAAKDEAKRAQEAAKSNLEAYIYSIREKVYEDEGIAKVTDEAMREKFSGELTDAEDWIYDGGEHATAVEFNNRRDKLQSVGDEWIHRAKELTRRPAAVEKAKDFIATARKTVEKLGETKPWIEDDAKKKMLDDVDGFESWLNEKVALQEKKKDTESAAFTAAEVTVEAKPLEAKLVRLKKTPAPKPPPPPPAPEKEETDAEAPAAAEGDAAEGEDPAAEGEEGADGATAEEGADGAEATDGGEGEEPYHGDELKK</sequence>
<dbReference type="RefSeq" id="XP_002508489.1">
    <property type="nucleotide sequence ID" value="XM_002508443.1"/>
</dbReference>
<feature type="signal peptide" evidence="6">
    <location>
        <begin position="1"/>
        <end position="25"/>
    </location>
</feature>
<dbReference type="Gene3D" id="3.30.420.40">
    <property type="match status" value="2"/>
</dbReference>
<evidence type="ECO:0000256" key="6">
    <source>
        <dbReference type="SAM" id="SignalP"/>
    </source>
</evidence>
<dbReference type="PANTHER" id="PTHR45639:SF3">
    <property type="entry name" value="HYPOXIA UP-REGULATED PROTEIN 1"/>
    <property type="match status" value="1"/>
</dbReference>
<dbReference type="eggNOG" id="KOG0103">
    <property type="taxonomic scope" value="Eukaryota"/>
</dbReference>
<reference evidence="7 8" key="1">
    <citation type="journal article" date="2009" name="Science">
        <title>Green evolution and dynamic adaptations revealed by genomes of the marine picoeukaryotes Micromonas.</title>
        <authorList>
            <person name="Worden A.Z."/>
            <person name="Lee J.H."/>
            <person name="Mock T."/>
            <person name="Rouze P."/>
            <person name="Simmons M.P."/>
            <person name="Aerts A.L."/>
            <person name="Allen A.E."/>
            <person name="Cuvelier M.L."/>
            <person name="Derelle E."/>
            <person name="Everett M.V."/>
            <person name="Foulon E."/>
            <person name="Grimwood J."/>
            <person name="Gundlach H."/>
            <person name="Henrissat B."/>
            <person name="Napoli C."/>
            <person name="McDonald S.M."/>
            <person name="Parker M.S."/>
            <person name="Rombauts S."/>
            <person name="Salamov A."/>
            <person name="Von Dassow P."/>
            <person name="Badger J.H."/>
            <person name="Coutinho P.M."/>
            <person name="Demir E."/>
            <person name="Dubchak I."/>
            <person name="Gentemann C."/>
            <person name="Eikrem W."/>
            <person name="Gready J.E."/>
            <person name="John U."/>
            <person name="Lanier W."/>
            <person name="Lindquist E.A."/>
            <person name="Lucas S."/>
            <person name="Mayer K.F."/>
            <person name="Moreau H."/>
            <person name="Not F."/>
            <person name="Otillar R."/>
            <person name="Panaud O."/>
            <person name="Pangilinan J."/>
            <person name="Paulsen I."/>
            <person name="Piegu B."/>
            <person name="Poliakov A."/>
            <person name="Robbens S."/>
            <person name="Schmutz J."/>
            <person name="Toulza E."/>
            <person name="Wyss T."/>
            <person name="Zelensky A."/>
            <person name="Zhou K."/>
            <person name="Armbrust E.V."/>
            <person name="Bhattacharya D."/>
            <person name="Goodenough U.W."/>
            <person name="Van de Peer Y."/>
            <person name="Grigoriev I.V."/>
        </authorList>
    </citation>
    <scope>NUCLEOTIDE SEQUENCE [LARGE SCALE GENOMIC DNA]</scope>
    <source>
        <strain evidence="8">RCC299 / NOUM17</strain>
    </source>
</reference>
<dbReference type="Proteomes" id="UP000002009">
    <property type="component" value="Chromosome 10"/>
</dbReference>
<organism evidence="7 8">
    <name type="scientific">Micromonas commoda (strain RCC299 / NOUM17 / CCMP2709)</name>
    <name type="common">Picoplanktonic green alga</name>
    <dbReference type="NCBI Taxonomy" id="296587"/>
    <lineage>
        <taxon>Eukaryota</taxon>
        <taxon>Viridiplantae</taxon>
        <taxon>Chlorophyta</taxon>
        <taxon>Mamiellophyceae</taxon>
        <taxon>Mamiellales</taxon>
        <taxon>Mamiellaceae</taxon>
        <taxon>Micromonas</taxon>
    </lineage>
</organism>
<dbReference type="SUPFAM" id="SSF100934">
    <property type="entry name" value="Heat shock protein 70kD (HSP70), C-terminal subdomain"/>
    <property type="match status" value="1"/>
</dbReference>
<evidence type="ECO:0000313" key="8">
    <source>
        <dbReference type="Proteomes" id="UP000002009"/>
    </source>
</evidence>
<dbReference type="Pfam" id="PF00012">
    <property type="entry name" value="HSP70"/>
    <property type="match status" value="1"/>
</dbReference>
<feature type="compositionally biased region" description="Acidic residues" evidence="5">
    <location>
        <begin position="850"/>
        <end position="865"/>
    </location>
</feature>
<dbReference type="CDD" id="cd10230">
    <property type="entry name" value="ASKHA_NBD_HSP70_HYOU1"/>
    <property type="match status" value="1"/>
</dbReference>
<proteinExistence type="predicted"/>
<keyword evidence="2" id="KW-0256">Endoplasmic reticulum</keyword>
<dbReference type="EMBL" id="CP001576">
    <property type="protein sequence ID" value="ACO69747.1"/>
    <property type="molecule type" value="Genomic_DNA"/>
</dbReference>
<keyword evidence="7" id="KW-0346">Stress response</keyword>
<dbReference type="PANTHER" id="PTHR45639">
    <property type="entry name" value="HSC70CB, ISOFORM G-RELATED"/>
    <property type="match status" value="1"/>
</dbReference>
<keyword evidence="1" id="KW-0547">Nucleotide-binding</keyword>
<dbReference type="InterPro" id="IPR029047">
    <property type="entry name" value="HSP70_peptide-bd_sf"/>
</dbReference>
<dbReference type="PRINTS" id="PR00301">
    <property type="entry name" value="HEATSHOCK70"/>
</dbReference>
<feature type="compositionally biased region" description="Basic and acidic residues" evidence="5">
    <location>
        <begin position="578"/>
        <end position="588"/>
    </location>
</feature>
<keyword evidence="6" id="KW-0732">Signal</keyword>
<evidence type="ECO:0000313" key="7">
    <source>
        <dbReference type="EMBL" id="ACO69747.1"/>
    </source>
</evidence>
<keyword evidence="4" id="KW-0143">Chaperone</keyword>
<dbReference type="GO" id="GO:0034663">
    <property type="term" value="C:endoplasmic reticulum chaperone complex"/>
    <property type="evidence" value="ECO:0007669"/>
    <property type="project" value="TreeGrafter"/>
</dbReference>
<evidence type="ECO:0000256" key="4">
    <source>
        <dbReference type="ARBA" id="ARBA00023186"/>
    </source>
</evidence>
<dbReference type="SUPFAM" id="SSF53067">
    <property type="entry name" value="Actin-like ATPase domain"/>
    <property type="match status" value="2"/>
</dbReference>
<dbReference type="FunFam" id="3.90.640.10:FF:000004">
    <property type="entry name" value="Heat shock 70 kDa protein 4"/>
    <property type="match status" value="1"/>
</dbReference>
<dbReference type="Gene3D" id="3.30.30.30">
    <property type="match status" value="1"/>
</dbReference>
<dbReference type="GO" id="GO:0030968">
    <property type="term" value="P:endoplasmic reticulum unfolded protein response"/>
    <property type="evidence" value="ECO:0007669"/>
    <property type="project" value="TreeGrafter"/>
</dbReference>
<evidence type="ECO:0000256" key="3">
    <source>
        <dbReference type="ARBA" id="ARBA00022840"/>
    </source>
</evidence>
<dbReference type="Gene3D" id="1.20.1270.10">
    <property type="match status" value="1"/>
</dbReference>
<feature type="compositionally biased region" description="Pro residues" evidence="5">
    <location>
        <begin position="824"/>
        <end position="833"/>
    </location>
</feature>
<dbReference type="GO" id="GO:0140662">
    <property type="term" value="F:ATP-dependent protein folding chaperone"/>
    <property type="evidence" value="ECO:0007669"/>
    <property type="project" value="InterPro"/>
</dbReference>
<dbReference type="AlphaFoldDB" id="C1FH19"/>
<dbReference type="InParanoid" id="C1FH19"/>
<feature type="region of interest" description="Disordered" evidence="5">
    <location>
        <begin position="553"/>
        <end position="609"/>
    </location>
</feature>
<dbReference type="InterPro" id="IPR029048">
    <property type="entry name" value="HSP70_C_sf"/>
</dbReference>
<dbReference type="STRING" id="296587.C1FH19"/>
<dbReference type="GeneID" id="8247039"/>
<name>C1FH19_MICCC</name>
<feature type="compositionally biased region" description="Basic and acidic residues" evidence="5">
    <location>
        <begin position="887"/>
        <end position="896"/>
    </location>
</feature>
<keyword evidence="3" id="KW-0067">ATP-binding</keyword>
<accession>C1FH19</accession>
<dbReference type="Gene3D" id="3.90.640.10">
    <property type="entry name" value="Actin, Chain A, domain 4"/>
    <property type="match status" value="1"/>
</dbReference>
<dbReference type="eggNOG" id="KOG0104">
    <property type="taxonomic scope" value="Eukaryota"/>
</dbReference>
<evidence type="ECO:0000256" key="5">
    <source>
        <dbReference type="SAM" id="MobiDB-lite"/>
    </source>
</evidence>
<dbReference type="GO" id="GO:0005524">
    <property type="term" value="F:ATP binding"/>
    <property type="evidence" value="ECO:0007669"/>
    <property type="project" value="UniProtKB-KW"/>
</dbReference>
<feature type="compositionally biased region" description="Low complexity" evidence="5">
    <location>
        <begin position="866"/>
        <end position="880"/>
    </location>
</feature>
<feature type="chain" id="PRO_5002907420" evidence="6">
    <location>
        <begin position="26"/>
        <end position="896"/>
    </location>
</feature>
<gene>
    <name evidence="7" type="ORF">MICPUN_95269</name>
</gene>
<dbReference type="InterPro" id="IPR013126">
    <property type="entry name" value="Hsp_70_fam"/>
</dbReference>